<dbReference type="InterPro" id="IPR001810">
    <property type="entry name" value="F-box_dom"/>
</dbReference>
<dbReference type="SUPFAM" id="SSF52047">
    <property type="entry name" value="RNI-like"/>
    <property type="match status" value="1"/>
</dbReference>
<gene>
    <name evidence="2" type="ORF">PHACADRAFT_142275</name>
</gene>
<dbReference type="InterPro" id="IPR032675">
    <property type="entry name" value="LRR_dom_sf"/>
</dbReference>
<dbReference type="Gene3D" id="1.20.1280.50">
    <property type="match status" value="1"/>
</dbReference>
<accession>K5WCV4</accession>
<evidence type="ECO:0000313" key="3">
    <source>
        <dbReference type="Proteomes" id="UP000008370"/>
    </source>
</evidence>
<dbReference type="RefSeq" id="XP_007394935.1">
    <property type="nucleotide sequence ID" value="XM_007394873.1"/>
</dbReference>
<feature type="domain" description="F-box" evidence="1">
    <location>
        <begin position="71"/>
        <end position="126"/>
    </location>
</feature>
<sequence>MTVENPMTALNTIAALAQDITQRIDSLAFTTGSYKSLSEALTLKLIQGIDGALSVALSRVRVLRNSMSPVNSLPPEILTAIFGCLTESAKTPATVAGIASPREWVPITHVCKYWRESALGFPFMWSPIVFEPEDIVNESSLPYQCLRRSLGAPLDVQIRCDGGVDTRVWETLAARSSRLRQLRVTDLLEIDQLRHLRHEAPLLQTLHIQISPYLLDKRWAGEDLPDELPELFAGNTPALRHLHLGLFTSFSTNRFENLVVLQLSHQIYRETSDLSHLFALLQASLNLEELSLTDCDLDSAHEGPVLTDERFLPMYRLRRLAFVGCHATIVSSVLARIELGHDELALVCKDWMPSDRPLTTIFPSKAASRLYPLETVTALDIRYDSAEVVATGARTTVRLKFEHDLDVIEGIAPSLGFLFPLHAVQSLALAGIELHDVAFWRGFFGAMPVLARLALWLPPTAMDKWLGALRTGGGGAYPAPQLDMLRVFPPYAGIWETVTAMVQARADDGHRICMLNVVMSEKNRDAAIRSAFEGLDTASLELFVDRVAQDVVPEYRQELAVPEEHRTFIEQ</sequence>
<dbReference type="Gene3D" id="3.80.10.10">
    <property type="entry name" value="Ribonuclease Inhibitor"/>
    <property type="match status" value="1"/>
</dbReference>
<proteinExistence type="predicted"/>
<dbReference type="InParanoid" id="K5WCV4"/>
<dbReference type="HOGENOM" id="CLU_463098_0_0_1"/>
<dbReference type="KEGG" id="pco:PHACADRAFT_142275"/>
<dbReference type="OrthoDB" id="2798932at2759"/>
<name>K5WCV4_PHACS</name>
<evidence type="ECO:0000313" key="2">
    <source>
        <dbReference type="EMBL" id="EKM57110.1"/>
    </source>
</evidence>
<protein>
    <recommendedName>
        <fullName evidence="1">F-box domain-containing protein</fullName>
    </recommendedName>
</protein>
<dbReference type="GeneID" id="18908550"/>
<reference evidence="2 3" key="1">
    <citation type="journal article" date="2012" name="BMC Genomics">
        <title>Comparative genomics of the white-rot fungi, Phanerochaete carnosa and P. chrysosporium, to elucidate the genetic basis of the distinct wood types they colonize.</title>
        <authorList>
            <person name="Suzuki H."/>
            <person name="MacDonald J."/>
            <person name="Syed K."/>
            <person name="Salamov A."/>
            <person name="Hori C."/>
            <person name="Aerts A."/>
            <person name="Henrissat B."/>
            <person name="Wiebenga A."/>
            <person name="vanKuyk P.A."/>
            <person name="Barry K."/>
            <person name="Lindquist E."/>
            <person name="LaButti K."/>
            <person name="Lapidus A."/>
            <person name="Lucas S."/>
            <person name="Coutinho P."/>
            <person name="Gong Y."/>
            <person name="Samejima M."/>
            <person name="Mahadevan R."/>
            <person name="Abou-Zaid M."/>
            <person name="de Vries R.P."/>
            <person name="Igarashi K."/>
            <person name="Yadav J.S."/>
            <person name="Grigoriev I.V."/>
            <person name="Master E.R."/>
        </authorList>
    </citation>
    <scope>NUCLEOTIDE SEQUENCE [LARGE SCALE GENOMIC DNA]</scope>
    <source>
        <strain evidence="2 3">HHB-10118-sp</strain>
    </source>
</reference>
<evidence type="ECO:0000259" key="1">
    <source>
        <dbReference type="Pfam" id="PF12937"/>
    </source>
</evidence>
<dbReference type="Proteomes" id="UP000008370">
    <property type="component" value="Unassembled WGS sequence"/>
</dbReference>
<dbReference type="EMBL" id="JH930471">
    <property type="protein sequence ID" value="EKM57110.1"/>
    <property type="molecule type" value="Genomic_DNA"/>
</dbReference>
<dbReference type="Pfam" id="PF12937">
    <property type="entry name" value="F-box-like"/>
    <property type="match status" value="1"/>
</dbReference>
<keyword evidence="3" id="KW-1185">Reference proteome</keyword>
<organism evidence="2 3">
    <name type="scientific">Phanerochaete carnosa (strain HHB-10118-sp)</name>
    <name type="common">White-rot fungus</name>
    <name type="synonym">Peniophora carnosa</name>
    <dbReference type="NCBI Taxonomy" id="650164"/>
    <lineage>
        <taxon>Eukaryota</taxon>
        <taxon>Fungi</taxon>
        <taxon>Dikarya</taxon>
        <taxon>Basidiomycota</taxon>
        <taxon>Agaricomycotina</taxon>
        <taxon>Agaricomycetes</taxon>
        <taxon>Polyporales</taxon>
        <taxon>Phanerochaetaceae</taxon>
        <taxon>Phanerochaete</taxon>
    </lineage>
</organism>
<dbReference type="AlphaFoldDB" id="K5WCV4"/>